<comment type="similarity">
    <text evidence="1 7">Belongs to the cytochrome P450 family.</text>
</comment>
<dbReference type="GO" id="GO:0020037">
    <property type="term" value="F:heme binding"/>
    <property type="evidence" value="ECO:0007669"/>
    <property type="project" value="InterPro"/>
</dbReference>
<sequence length="403" mass="44050">MTHPINLFDPAVRRDPYPTYAALRDAPVQQVGPIGAWAVTRYADVQYVLRHPELFTSTAFEAILRPAWLPHSPVADSILAKDGPEHSKLRALVTKAFTPKSIAALGPRVTQLATEFAEAMRGRERLDFISAFATPFPASVIAEILGLDPALHQRFETWSDHITSITPLEPPQAFADAIRSTIAEMERYLCDVIAARRADPQDDIVTTLLHAEIDGDTLSDADILGMMFILLPAGFETTRHLLANAMLAFIERPSDYAALRSDPSLIPGFIEELLRHDTSVQSVVRVTTRAVEIGGTRIEAGAMVMMLIGASGRDPSEFEDPERFDLRREGTTSLAFGHGVHFCLGAALARLEARVGIEALIARFAGFELDATELQWNLSPTVRGPVRLPIRATGLLGSTSAPD</sequence>
<evidence type="ECO:0000256" key="5">
    <source>
        <dbReference type="ARBA" id="ARBA00023004"/>
    </source>
</evidence>
<keyword evidence="2 7" id="KW-0349">Heme</keyword>
<keyword evidence="4 7" id="KW-0560">Oxidoreductase</keyword>
<evidence type="ECO:0000256" key="2">
    <source>
        <dbReference type="ARBA" id="ARBA00022617"/>
    </source>
</evidence>
<dbReference type="InterPro" id="IPR036396">
    <property type="entry name" value="Cyt_P450_sf"/>
</dbReference>
<dbReference type="GO" id="GO:0016705">
    <property type="term" value="F:oxidoreductase activity, acting on paired donors, with incorporation or reduction of molecular oxygen"/>
    <property type="evidence" value="ECO:0007669"/>
    <property type="project" value="InterPro"/>
</dbReference>
<evidence type="ECO:0000256" key="6">
    <source>
        <dbReference type="ARBA" id="ARBA00023033"/>
    </source>
</evidence>
<dbReference type="GO" id="GO:0005506">
    <property type="term" value="F:iron ion binding"/>
    <property type="evidence" value="ECO:0007669"/>
    <property type="project" value="InterPro"/>
</dbReference>
<dbReference type="PANTHER" id="PTHR46696:SF3">
    <property type="entry name" value="PULCHERRIMINIC ACID SYNTHASE"/>
    <property type="match status" value="1"/>
</dbReference>
<dbReference type="EC" id="1.14.-.-" evidence="8"/>
<dbReference type="InterPro" id="IPR001128">
    <property type="entry name" value="Cyt_P450"/>
</dbReference>
<evidence type="ECO:0000313" key="9">
    <source>
        <dbReference type="Proteomes" id="UP000238823"/>
    </source>
</evidence>
<evidence type="ECO:0000256" key="3">
    <source>
        <dbReference type="ARBA" id="ARBA00022723"/>
    </source>
</evidence>
<comment type="caution">
    <text evidence="8">The sequence shown here is derived from an EMBL/GenBank/DDBJ whole genome shotgun (WGS) entry which is preliminary data.</text>
</comment>
<dbReference type="Gene3D" id="1.10.630.10">
    <property type="entry name" value="Cytochrome P450"/>
    <property type="match status" value="1"/>
</dbReference>
<name>A0A2S9XLH2_9BACT</name>
<dbReference type="Proteomes" id="UP000238823">
    <property type="component" value="Unassembled WGS sequence"/>
</dbReference>
<keyword evidence="5 7" id="KW-0408">Iron</keyword>
<dbReference type="GO" id="GO:0004497">
    <property type="term" value="F:monooxygenase activity"/>
    <property type="evidence" value="ECO:0007669"/>
    <property type="project" value="UniProtKB-KW"/>
</dbReference>
<evidence type="ECO:0000256" key="4">
    <source>
        <dbReference type="ARBA" id="ARBA00023002"/>
    </source>
</evidence>
<organism evidence="8 9">
    <name type="scientific">Enhygromyxa salina</name>
    <dbReference type="NCBI Taxonomy" id="215803"/>
    <lineage>
        <taxon>Bacteria</taxon>
        <taxon>Pseudomonadati</taxon>
        <taxon>Myxococcota</taxon>
        <taxon>Polyangia</taxon>
        <taxon>Nannocystales</taxon>
        <taxon>Nannocystaceae</taxon>
        <taxon>Enhygromyxa</taxon>
    </lineage>
</organism>
<dbReference type="FunFam" id="1.10.630.10:FF:000018">
    <property type="entry name" value="Cytochrome P450 monooxygenase"/>
    <property type="match status" value="1"/>
</dbReference>
<accession>A0A2S9XLH2</accession>
<dbReference type="RefSeq" id="WP_106094714.1">
    <property type="nucleotide sequence ID" value="NZ_PVNL01000147.1"/>
</dbReference>
<reference evidence="8 9" key="1">
    <citation type="submission" date="2018-03" db="EMBL/GenBank/DDBJ databases">
        <title>Draft Genome Sequences of the Obligatory Marine Myxobacteria Enhygromyxa salina SWB007.</title>
        <authorList>
            <person name="Poehlein A."/>
            <person name="Moghaddam J.A."/>
            <person name="Harms H."/>
            <person name="Alanjari M."/>
            <person name="Koenig G.M."/>
            <person name="Daniel R."/>
            <person name="Schaeberle T.F."/>
        </authorList>
    </citation>
    <scope>NUCLEOTIDE SEQUENCE [LARGE SCALE GENOMIC DNA]</scope>
    <source>
        <strain evidence="8 9">SWB007</strain>
    </source>
</reference>
<dbReference type="InterPro" id="IPR002397">
    <property type="entry name" value="Cyt_P450_B"/>
</dbReference>
<dbReference type="OrthoDB" id="4511384at2"/>
<dbReference type="PROSITE" id="PS00086">
    <property type="entry name" value="CYTOCHROME_P450"/>
    <property type="match status" value="1"/>
</dbReference>
<dbReference type="PANTHER" id="PTHR46696">
    <property type="entry name" value="P450, PUTATIVE (EUROFUNG)-RELATED"/>
    <property type="match status" value="1"/>
</dbReference>
<keyword evidence="3 7" id="KW-0479">Metal-binding</keyword>
<dbReference type="EMBL" id="PVNL01000147">
    <property type="protein sequence ID" value="PRP93531.1"/>
    <property type="molecule type" value="Genomic_DNA"/>
</dbReference>
<evidence type="ECO:0000256" key="7">
    <source>
        <dbReference type="RuleBase" id="RU000461"/>
    </source>
</evidence>
<keyword evidence="6 7" id="KW-0503">Monooxygenase</keyword>
<evidence type="ECO:0000256" key="1">
    <source>
        <dbReference type="ARBA" id="ARBA00010617"/>
    </source>
</evidence>
<dbReference type="PRINTS" id="PR00359">
    <property type="entry name" value="BP450"/>
</dbReference>
<dbReference type="SUPFAM" id="SSF48264">
    <property type="entry name" value="Cytochrome P450"/>
    <property type="match status" value="1"/>
</dbReference>
<protein>
    <submittedName>
        <fullName evidence="8">Cytochrome P450 107B1</fullName>
        <ecNumber evidence="8">1.14.-.-</ecNumber>
    </submittedName>
</protein>
<dbReference type="CDD" id="cd11078">
    <property type="entry name" value="CYP130-like"/>
    <property type="match status" value="1"/>
</dbReference>
<dbReference type="InterPro" id="IPR017972">
    <property type="entry name" value="Cyt_P450_CS"/>
</dbReference>
<gene>
    <name evidence="8" type="ORF">ENSA7_79590</name>
</gene>
<evidence type="ECO:0000313" key="8">
    <source>
        <dbReference type="EMBL" id="PRP93531.1"/>
    </source>
</evidence>
<proteinExistence type="inferred from homology"/>
<dbReference type="AlphaFoldDB" id="A0A2S9XLH2"/>
<dbReference type="Pfam" id="PF00067">
    <property type="entry name" value="p450"/>
    <property type="match status" value="1"/>
</dbReference>